<dbReference type="EMBL" id="SKBQ01000079">
    <property type="protein sequence ID" value="TPX08384.1"/>
    <property type="molecule type" value="Genomic_DNA"/>
</dbReference>
<dbReference type="PANTHER" id="PTHR21521:SF0">
    <property type="entry name" value="AMUN, ISOFORM A"/>
    <property type="match status" value="1"/>
</dbReference>
<evidence type="ECO:0000256" key="1">
    <source>
        <dbReference type="SAM" id="MobiDB-lite"/>
    </source>
</evidence>
<dbReference type="Proteomes" id="UP000319257">
    <property type="component" value="Unassembled WGS sequence"/>
</dbReference>
<comment type="caution">
    <text evidence="2">The sequence shown here is derived from an EMBL/GenBank/DDBJ whole genome shotgun (WGS) entry which is preliminary data.</text>
</comment>
<dbReference type="STRING" id="1093900.A0A507APG6"/>
<proteinExistence type="predicted"/>
<reference evidence="2 3" key="1">
    <citation type="submission" date="2019-06" db="EMBL/GenBank/DDBJ databases">
        <title>Draft genome sequence of the filamentous fungus Phialemoniopsis curvata isolated from diesel fuel.</title>
        <authorList>
            <person name="Varaljay V.A."/>
            <person name="Lyon W.J."/>
            <person name="Crouch A.L."/>
            <person name="Drake C.E."/>
            <person name="Hollomon J.M."/>
            <person name="Nadeau L.J."/>
            <person name="Nunn H.S."/>
            <person name="Stevenson B.S."/>
            <person name="Bojanowski C.L."/>
            <person name="Crookes-Goodson W.J."/>
        </authorList>
    </citation>
    <scope>NUCLEOTIDE SEQUENCE [LARGE SCALE GENOMIC DNA]</scope>
    <source>
        <strain evidence="2 3">D216</strain>
    </source>
</reference>
<protein>
    <submittedName>
        <fullName evidence="2">Uncharacterized protein</fullName>
    </submittedName>
</protein>
<dbReference type="InParanoid" id="A0A507APG6"/>
<dbReference type="AlphaFoldDB" id="A0A507APG6"/>
<dbReference type="RefSeq" id="XP_030990095.1">
    <property type="nucleotide sequence ID" value="XM_031132697.1"/>
</dbReference>
<feature type="region of interest" description="Disordered" evidence="1">
    <location>
        <begin position="212"/>
        <end position="268"/>
    </location>
</feature>
<sequence length="268" mass="29710">MANQGAPTWTTITAHQFQHALEAYEPLIQSISDTKGAKNGQSTLLELDHYRYGKAVDHFSHSKEGTQMTLKDVEKLVEWKLRHGQYRPTLMKLVQSNDPEAIRDIARDAITAYRQDGNVAAAIELLSKPRGIGPATASLLLAVHDPKKAIFFADEAYYWLCCEGQKSPIKYTAKEYLSLDTRAKQLEARLGVEAVDIERVAFVIMRDPSFTAGSASRKTSKADLAEKKKPTTGKAEAKPTKRKKSSETSPVETTSLRRSKRSKSAGNS</sequence>
<evidence type="ECO:0000313" key="2">
    <source>
        <dbReference type="EMBL" id="TPX08384.1"/>
    </source>
</evidence>
<name>A0A507APG6_9PEZI</name>
<feature type="compositionally biased region" description="Polar residues" evidence="1">
    <location>
        <begin position="247"/>
        <end position="256"/>
    </location>
</feature>
<dbReference type="GeneID" id="41977561"/>
<feature type="compositionally biased region" description="Basic residues" evidence="1">
    <location>
        <begin position="257"/>
        <end position="268"/>
    </location>
</feature>
<organism evidence="2 3">
    <name type="scientific">Thyridium curvatum</name>
    <dbReference type="NCBI Taxonomy" id="1093900"/>
    <lineage>
        <taxon>Eukaryota</taxon>
        <taxon>Fungi</taxon>
        <taxon>Dikarya</taxon>
        <taxon>Ascomycota</taxon>
        <taxon>Pezizomycotina</taxon>
        <taxon>Sordariomycetes</taxon>
        <taxon>Sordariomycetidae</taxon>
        <taxon>Thyridiales</taxon>
        <taxon>Thyridiaceae</taxon>
        <taxon>Thyridium</taxon>
    </lineage>
</organism>
<feature type="compositionally biased region" description="Basic and acidic residues" evidence="1">
    <location>
        <begin position="220"/>
        <end position="239"/>
    </location>
</feature>
<gene>
    <name evidence="2" type="ORF">E0L32_010114</name>
</gene>
<evidence type="ECO:0000313" key="3">
    <source>
        <dbReference type="Proteomes" id="UP000319257"/>
    </source>
</evidence>
<dbReference type="OrthoDB" id="8249012at2759"/>
<dbReference type="PANTHER" id="PTHR21521">
    <property type="entry name" value="AMUN, ISOFORM A"/>
    <property type="match status" value="1"/>
</dbReference>
<accession>A0A507APG6</accession>
<keyword evidence="3" id="KW-1185">Reference proteome</keyword>